<dbReference type="PRINTS" id="PR00111">
    <property type="entry name" value="ABHYDROLASE"/>
</dbReference>
<proteinExistence type="inferred from homology"/>
<dbReference type="OMA" id="RGCKLQD"/>
<dbReference type="PANTHER" id="PTHR43798">
    <property type="entry name" value="MONOACYLGLYCEROL LIPASE"/>
    <property type="match status" value="1"/>
</dbReference>
<feature type="domain" description="AB hydrolase-1" evidence="3">
    <location>
        <begin position="66"/>
        <end position="168"/>
    </location>
</feature>
<dbReference type="InterPro" id="IPR050266">
    <property type="entry name" value="AB_hydrolase_sf"/>
</dbReference>
<comment type="similarity">
    <text evidence="1">Belongs to the AB hydrolase superfamily.</text>
</comment>
<dbReference type="SUPFAM" id="SSF53474">
    <property type="entry name" value="alpha/beta-Hydrolases"/>
    <property type="match status" value="1"/>
</dbReference>
<sequence>MYNKAHKFACQAHSIWSFHWSRAGCTHAHEPSSVRPAHREIAIPVPFGHLAAKDWPAVTREDPERHLLCLHGTQDNAGSFDPLIQQLPGSWRTVVLEFAGHGLSSHLPRGCMYSMAQCTLDVIRTVGALGWDRFCLLGHSLGGLVGHRYACMFPDKVQKLVLVEGFGDIFDGQSQVLNAMKATMLSFLRIEGKDLGSQPSYSEEQVLDLYARGPTRHLRPDDVRILMKRGCRQQPDGRYTFTRDVHVKAMLWDRIDRSALVPSYKSFCNDLLVLNAAPGFGCSSVHQGRLASVLRGHCRSFQLEVLDGDHHIHMSQPHLVASYVNPFLEGATS</sequence>
<organism evidence="4 5">
    <name type="scientific">Haemaphysalis longicornis</name>
    <name type="common">Bush tick</name>
    <dbReference type="NCBI Taxonomy" id="44386"/>
    <lineage>
        <taxon>Eukaryota</taxon>
        <taxon>Metazoa</taxon>
        <taxon>Ecdysozoa</taxon>
        <taxon>Arthropoda</taxon>
        <taxon>Chelicerata</taxon>
        <taxon>Arachnida</taxon>
        <taxon>Acari</taxon>
        <taxon>Parasitiformes</taxon>
        <taxon>Ixodida</taxon>
        <taxon>Ixodoidea</taxon>
        <taxon>Ixodidae</taxon>
        <taxon>Haemaphysalinae</taxon>
        <taxon>Haemaphysalis</taxon>
    </lineage>
</organism>
<dbReference type="VEuPathDB" id="VectorBase:HLOH_054771"/>
<accession>A0A9J6G3Z5</accession>
<evidence type="ECO:0000256" key="1">
    <source>
        <dbReference type="ARBA" id="ARBA00008645"/>
    </source>
</evidence>
<reference evidence="4 5" key="1">
    <citation type="journal article" date="2020" name="Cell">
        <title>Large-Scale Comparative Analyses of Tick Genomes Elucidate Their Genetic Diversity and Vector Capacities.</title>
        <authorList>
            <consortium name="Tick Genome and Microbiome Consortium (TIGMIC)"/>
            <person name="Jia N."/>
            <person name="Wang J."/>
            <person name="Shi W."/>
            <person name="Du L."/>
            <person name="Sun Y."/>
            <person name="Zhan W."/>
            <person name="Jiang J.F."/>
            <person name="Wang Q."/>
            <person name="Zhang B."/>
            <person name="Ji P."/>
            <person name="Bell-Sakyi L."/>
            <person name="Cui X.M."/>
            <person name="Yuan T.T."/>
            <person name="Jiang B.G."/>
            <person name="Yang W.F."/>
            <person name="Lam T.T."/>
            <person name="Chang Q.C."/>
            <person name="Ding S.J."/>
            <person name="Wang X.J."/>
            <person name="Zhu J.G."/>
            <person name="Ruan X.D."/>
            <person name="Zhao L."/>
            <person name="Wei J.T."/>
            <person name="Ye R.Z."/>
            <person name="Que T.C."/>
            <person name="Du C.H."/>
            <person name="Zhou Y.H."/>
            <person name="Cheng J.X."/>
            <person name="Dai P.F."/>
            <person name="Guo W.B."/>
            <person name="Han X.H."/>
            <person name="Huang E.J."/>
            <person name="Li L.F."/>
            <person name="Wei W."/>
            <person name="Gao Y.C."/>
            <person name="Liu J.Z."/>
            <person name="Shao H.Z."/>
            <person name="Wang X."/>
            <person name="Wang C.C."/>
            <person name="Yang T.C."/>
            <person name="Huo Q.B."/>
            <person name="Li W."/>
            <person name="Chen H.Y."/>
            <person name="Chen S.E."/>
            <person name="Zhou L.G."/>
            <person name="Ni X.B."/>
            <person name="Tian J.H."/>
            <person name="Sheng Y."/>
            <person name="Liu T."/>
            <person name="Pan Y.S."/>
            <person name="Xia L.Y."/>
            <person name="Li J."/>
            <person name="Zhao F."/>
            <person name="Cao W.C."/>
        </authorList>
    </citation>
    <scope>NUCLEOTIDE SEQUENCE [LARGE SCALE GENOMIC DNA]</scope>
    <source>
        <strain evidence="4">HaeL-2018</strain>
    </source>
</reference>
<evidence type="ECO:0000313" key="5">
    <source>
        <dbReference type="Proteomes" id="UP000821853"/>
    </source>
</evidence>
<evidence type="ECO:0000313" key="4">
    <source>
        <dbReference type="EMBL" id="KAH9369465.1"/>
    </source>
</evidence>
<dbReference type="InterPro" id="IPR000073">
    <property type="entry name" value="AB_hydrolase_1"/>
</dbReference>
<protein>
    <recommendedName>
        <fullName evidence="3">AB hydrolase-1 domain-containing protein</fullName>
    </recommendedName>
</protein>
<dbReference type="PANTHER" id="PTHR43798:SF14">
    <property type="entry name" value="SERINE HYDROLASE-LIKE PROTEIN DDB_G0286239"/>
    <property type="match status" value="1"/>
</dbReference>
<keyword evidence="5" id="KW-1185">Reference proteome</keyword>
<dbReference type="InterPro" id="IPR029058">
    <property type="entry name" value="AB_hydrolase_fold"/>
</dbReference>
<dbReference type="AlphaFoldDB" id="A0A9J6G3Z5"/>
<dbReference type="EMBL" id="JABSTR010000005">
    <property type="protein sequence ID" value="KAH9369465.1"/>
    <property type="molecule type" value="Genomic_DNA"/>
</dbReference>
<dbReference type="Gene3D" id="3.40.50.1820">
    <property type="entry name" value="alpha/beta hydrolase"/>
    <property type="match status" value="1"/>
</dbReference>
<dbReference type="GO" id="GO:0016787">
    <property type="term" value="F:hydrolase activity"/>
    <property type="evidence" value="ECO:0007669"/>
    <property type="project" value="UniProtKB-KW"/>
</dbReference>
<evidence type="ECO:0000256" key="2">
    <source>
        <dbReference type="ARBA" id="ARBA00022801"/>
    </source>
</evidence>
<dbReference type="OrthoDB" id="190201at2759"/>
<gene>
    <name evidence="4" type="ORF">HPB48_014355</name>
</gene>
<keyword evidence="2" id="KW-0378">Hydrolase</keyword>
<dbReference type="Pfam" id="PF00561">
    <property type="entry name" value="Abhydrolase_1"/>
    <property type="match status" value="1"/>
</dbReference>
<comment type="caution">
    <text evidence="4">The sequence shown here is derived from an EMBL/GenBank/DDBJ whole genome shotgun (WGS) entry which is preliminary data.</text>
</comment>
<dbReference type="Proteomes" id="UP000821853">
    <property type="component" value="Chromosome 3"/>
</dbReference>
<name>A0A9J6G3Z5_HAELO</name>
<evidence type="ECO:0000259" key="3">
    <source>
        <dbReference type="Pfam" id="PF00561"/>
    </source>
</evidence>
<dbReference type="GO" id="GO:0016020">
    <property type="term" value="C:membrane"/>
    <property type="evidence" value="ECO:0007669"/>
    <property type="project" value="TreeGrafter"/>
</dbReference>